<dbReference type="Pfam" id="PF08378">
    <property type="entry name" value="NERD"/>
    <property type="match status" value="1"/>
</dbReference>
<dbReference type="Proteomes" id="UP001176021">
    <property type="component" value="Unassembled WGS sequence"/>
</dbReference>
<comment type="caution">
    <text evidence="2">The sequence shown here is derived from an EMBL/GenBank/DDBJ whole genome shotgun (WGS) entry which is preliminary data.</text>
</comment>
<evidence type="ECO:0000313" key="3">
    <source>
        <dbReference type="Proteomes" id="UP001176021"/>
    </source>
</evidence>
<dbReference type="InterPro" id="IPR011528">
    <property type="entry name" value="NERD"/>
</dbReference>
<organism evidence="2 3">
    <name type="scientific">Desulfosporosinus nitroreducens</name>
    <dbReference type="NCBI Taxonomy" id="2018668"/>
    <lineage>
        <taxon>Bacteria</taxon>
        <taxon>Bacillati</taxon>
        <taxon>Bacillota</taxon>
        <taxon>Clostridia</taxon>
        <taxon>Eubacteriales</taxon>
        <taxon>Desulfitobacteriaceae</taxon>
        <taxon>Desulfosporosinus</taxon>
    </lineage>
</organism>
<reference evidence="2" key="1">
    <citation type="submission" date="2022-05" db="EMBL/GenBank/DDBJ databases">
        <title>Expanded diversity of anoxic marine methylotrophy in a Black Sea sulfate reducing microorganism.</title>
        <authorList>
            <person name="Fischer P.Q."/>
            <person name="Stams A.J.M."/>
            <person name="Villanueva L."/>
            <person name="Sousa D.Z."/>
        </authorList>
    </citation>
    <scope>NUCLEOTIDE SEQUENCE</scope>
    <source>
        <strain evidence="2">P130</strain>
    </source>
</reference>
<sequence length="21" mass="2463">MSNYGIFVIETKNYKGWILGE</sequence>
<dbReference type="PROSITE" id="PS50965">
    <property type="entry name" value="NERD"/>
    <property type="match status" value="1"/>
</dbReference>
<evidence type="ECO:0000259" key="1">
    <source>
        <dbReference type="PROSITE" id="PS50965"/>
    </source>
</evidence>
<gene>
    <name evidence="2" type="ORF">M8H41_23980</name>
</gene>
<keyword evidence="3" id="KW-1185">Reference proteome</keyword>
<dbReference type="EMBL" id="JAMJEV010000035">
    <property type="protein sequence ID" value="MDO0825868.1"/>
    <property type="molecule type" value="Genomic_DNA"/>
</dbReference>
<protein>
    <submittedName>
        <fullName evidence="2">NERD domain-containing protein</fullName>
    </submittedName>
</protein>
<dbReference type="RefSeq" id="WP_302050304.1">
    <property type="nucleotide sequence ID" value="NZ_JAMJEV010000035.1"/>
</dbReference>
<name>A0ABT8QWZ6_9FIRM</name>
<feature type="domain" description="NERD" evidence="1">
    <location>
        <begin position="1"/>
        <end position="21"/>
    </location>
</feature>
<evidence type="ECO:0000313" key="2">
    <source>
        <dbReference type="EMBL" id="MDO0825868.1"/>
    </source>
</evidence>
<accession>A0ABT8QWZ6</accession>
<proteinExistence type="predicted"/>